<dbReference type="AlphaFoldDB" id="A0A7W1XQX0"/>
<sequence>MKIPWITQDLQEWIKSFRFFTPIQVRFCDTDQLGHINNVSYFSYFEHGRLAYLQELNLIGSLLDTSETSDSLIVSANMECHYLRQVYYGENVTLGVRISRIGKSSADFEYALVTGESRELSAVGRGAIVYIDRHTGKSKPLPEKVKNIIRSFEESAAPVE</sequence>
<dbReference type="EMBL" id="JACEOL010000009">
    <property type="protein sequence ID" value="MBA4601485.1"/>
    <property type="molecule type" value="Genomic_DNA"/>
</dbReference>
<dbReference type="Gene3D" id="3.10.129.10">
    <property type="entry name" value="Hotdog Thioesterase"/>
    <property type="match status" value="1"/>
</dbReference>
<protein>
    <submittedName>
        <fullName evidence="1">Acyl-CoA thioesterase</fullName>
    </submittedName>
</protein>
<comment type="caution">
    <text evidence="1">The sequence shown here is derived from an EMBL/GenBank/DDBJ whole genome shotgun (WGS) entry which is preliminary data.</text>
</comment>
<gene>
    <name evidence="1" type="ORF">H2C83_03940</name>
</gene>
<keyword evidence="2" id="KW-1185">Reference proteome</keyword>
<accession>A0A7W1XQX0</accession>
<dbReference type="PANTHER" id="PTHR31793:SF24">
    <property type="entry name" value="LONG-CHAIN ACYL-COA THIOESTERASE FADM"/>
    <property type="match status" value="1"/>
</dbReference>
<dbReference type="PANTHER" id="PTHR31793">
    <property type="entry name" value="4-HYDROXYBENZOYL-COA THIOESTERASE FAMILY MEMBER"/>
    <property type="match status" value="1"/>
</dbReference>
<dbReference type="GO" id="GO:0047617">
    <property type="term" value="F:fatty acyl-CoA hydrolase activity"/>
    <property type="evidence" value="ECO:0007669"/>
    <property type="project" value="TreeGrafter"/>
</dbReference>
<proteinExistence type="predicted"/>
<name>A0A7W1XQX0_9BACL</name>
<dbReference type="Pfam" id="PF13279">
    <property type="entry name" value="4HBT_2"/>
    <property type="match status" value="1"/>
</dbReference>
<dbReference type="InterPro" id="IPR050563">
    <property type="entry name" value="4-hydroxybenzoyl-CoA_TE"/>
</dbReference>
<organism evidence="1 2">
    <name type="scientific">Thermoactinomyces mirandus</name>
    <dbReference type="NCBI Taxonomy" id="2756294"/>
    <lineage>
        <taxon>Bacteria</taxon>
        <taxon>Bacillati</taxon>
        <taxon>Bacillota</taxon>
        <taxon>Bacilli</taxon>
        <taxon>Bacillales</taxon>
        <taxon>Thermoactinomycetaceae</taxon>
        <taxon>Thermoactinomyces</taxon>
    </lineage>
</organism>
<evidence type="ECO:0000313" key="2">
    <source>
        <dbReference type="Proteomes" id="UP000538292"/>
    </source>
</evidence>
<dbReference type="SUPFAM" id="SSF54637">
    <property type="entry name" value="Thioesterase/thiol ester dehydrase-isomerase"/>
    <property type="match status" value="1"/>
</dbReference>
<evidence type="ECO:0000313" key="1">
    <source>
        <dbReference type="EMBL" id="MBA4601485.1"/>
    </source>
</evidence>
<dbReference type="CDD" id="cd00586">
    <property type="entry name" value="4HBT"/>
    <property type="match status" value="1"/>
</dbReference>
<dbReference type="Proteomes" id="UP000538292">
    <property type="component" value="Unassembled WGS sequence"/>
</dbReference>
<dbReference type="RefSeq" id="WP_181737978.1">
    <property type="nucleotide sequence ID" value="NZ_JACEOL010000009.1"/>
</dbReference>
<reference evidence="1 2" key="1">
    <citation type="submission" date="2020-07" db="EMBL/GenBank/DDBJ databases">
        <title>Thermoactinomyces phylogeny.</title>
        <authorList>
            <person name="Dunlap C."/>
        </authorList>
    </citation>
    <scope>NUCLEOTIDE SEQUENCE [LARGE SCALE GENOMIC DNA]</scope>
    <source>
        <strain evidence="1 2">AMNI-1</strain>
    </source>
</reference>
<dbReference type="InterPro" id="IPR029069">
    <property type="entry name" value="HotDog_dom_sf"/>
</dbReference>